<organism evidence="2 3">
    <name type="scientific">Rhodanobacter glycinis</name>
    <dbReference type="NCBI Taxonomy" id="582702"/>
    <lineage>
        <taxon>Bacteria</taxon>
        <taxon>Pseudomonadati</taxon>
        <taxon>Pseudomonadota</taxon>
        <taxon>Gammaproteobacteria</taxon>
        <taxon>Lysobacterales</taxon>
        <taxon>Rhodanobacteraceae</taxon>
        <taxon>Rhodanobacter</taxon>
    </lineage>
</organism>
<feature type="transmembrane region" description="Helical" evidence="1">
    <location>
        <begin position="79"/>
        <end position="105"/>
    </location>
</feature>
<dbReference type="EMBL" id="RCZO01000009">
    <property type="protein sequence ID" value="TPG05939.1"/>
    <property type="molecule type" value="Genomic_DNA"/>
</dbReference>
<accession>A0A502C1I0</accession>
<keyword evidence="3" id="KW-1185">Reference proteome</keyword>
<keyword evidence="1" id="KW-0472">Membrane</keyword>
<feature type="transmembrane region" description="Helical" evidence="1">
    <location>
        <begin position="40"/>
        <end position="59"/>
    </location>
</feature>
<dbReference type="AlphaFoldDB" id="A0A502C1I0"/>
<feature type="transmembrane region" description="Helical" evidence="1">
    <location>
        <begin position="12"/>
        <end position="33"/>
    </location>
</feature>
<gene>
    <name evidence="2" type="ORF">EAH88_14980</name>
</gene>
<sequence length="108" mass="11283">MRSGYFPGEPFFAVGRAVLTALFFATTGAELFALEAFLALFFLVAITGFFVAGAATAFFNTDATFFVTGFFADLAARVGFFAITVPDAGAVLAASPLMCTIIFGAHAL</sequence>
<evidence type="ECO:0000313" key="3">
    <source>
        <dbReference type="Proteomes" id="UP000319486"/>
    </source>
</evidence>
<keyword evidence="1" id="KW-0812">Transmembrane</keyword>
<dbReference type="Proteomes" id="UP000319486">
    <property type="component" value="Unassembled WGS sequence"/>
</dbReference>
<evidence type="ECO:0000313" key="2">
    <source>
        <dbReference type="EMBL" id="TPG05939.1"/>
    </source>
</evidence>
<reference evidence="2 3" key="1">
    <citation type="journal article" date="2019" name="Environ. Microbiol.">
        <title>Species interactions and distinct microbial communities in high Arctic permafrost affected cryosols are associated with the CH4 and CO2 gas fluxes.</title>
        <authorList>
            <person name="Altshuler I."/>
            <person name="Hamel J."/>
            <person name="Turney S."/>
            <person name="Magnuson E."/>
            <person name="Levesque R."/>
            <person name="Greer C."/>
            <person name="Whyte L.G."/>
        </authorList>
    </citation>
    <scope>NUCLEOTIDE SEQUENCE [LARGE SCALE GENOMIC DNA]</scope>
    <source>
        <strain evidence="2 3">S13Y</strain>
    </source>
</reference>
<protein>
    <submittedName>
        <fullName evidence="2">Uncharacterized protein</fullName>
    </submittedName>
</protein>
<comment type="caution">
    <text evidence="2">The sequence shown here is derived from an EMBL/GenBank/DDBJ whole genome shotgun (WGS) entry which is preliminary data.</text>
</comment>
<name>A0A502C1I0_9GAMM</name>
<evidence type="ECO:0000256" key="1">
    <source>
        <dbReference type="SAM" id="Phobius"/>
    </source>
</evidence>
<proteinExistence type="predicted"/>
<keyword evidence="1" id="KW-1133">Transmembrane helix</keyword>